<proteinExistence type="predicted"/>
<gene>
    <name evidence="1" type="ORF">NPIL_4721</name>
</gene>
<reference evidence="1" key="1">
    <citation type="submission" date="2020-08" db="EMBL/GenBank/DDBJ databases">
        <title>Multicomponent nature underlies the extraordinary mechanical properties of spider dragline silk.</title>
        <authorList>
            <person name="Kono N."/>
            <person name="Nakamura H."/>
            <person name="Mori M."/>
            <person name="Yoshida Y."/>
            <person name="Ohtoshi R."/>
            <person name="Malay A.D."/>
            <person name="Moran D.A.P."/>
            <person name="Tomita M."/>
            <person name="Numata K."/>
            <person name="Arakawa K."/>
        </authorList>
    </citation>
    <scope>NUCLEOTIDE SEQUENCE</scope>
</reference>
<evidence type="ECO:0000313" key="2">
    <source>
        <dbReference type="Proteomes" id="UP000887013"/>
    </source>
</evidence>
<dbReference type="InterPro" id="IPR008962">
    <property type="entry name" value="PapD-like_sf"/>
</dbReference>
<protein>
    <submittedName>
        <fullName evidence="1">Uncharacterized protein</fullName>
    </submittedName>
</protein>
<organism evidence="1 2">
    <name type="scientific">Nephila pilipes</name>
    <name type="common">Giant wood spider</name>
    <name type="synonym">Nephila maculata</name>
    <dbReference type="NCBI Taxonomy" id="299642"/>
    <lineage>
        <taxon>Eukaryota</taxon>
        <taxon>Metazoa</taxon>
        <taxon>Ecdysozoa</taxon>
        <taxon>Arthropoda</taxon>
        <taxon>Chelicerata</taxon>
        <taxon>Arachnida</taxon>
        <taxon>Araneae</taxon>
        <taxon>Araneomorphae</taxon>
        <taxon>Entelegynae</taxon>
        <taxon>Araneoidea</taxon>
        <taxon>Nephilidae</taxon>
        <taxon>Nephila</taxon>
    </lineage>
</organism>
<name>A0A8X6PJN2_NEPPI</name>
<sequence>MSDIWGVPENIVLIQIIIKSSKKAIILIENTNSSDKVFVLMVTDTDAFEVYPSSGKIKGKDTVSLAVERLSTNMEMGVAVIVRDCSDDVSEEEDDCWHCVFENEPSQKHMFLRQIDFNQHFFGKKQSPVKKTEYKKFVRSGLT</sequence>
<dbReference type="SUPFAM" id="SSF49354">
    <property type="entry name" value="PapD-like"/>
    <property type="match status" value="1"/>
</dbReference>
<dbReference type="OrthoDB" id="10393103at2759"/>
<dbReference type="EMBL" id="BMAW01117337">
    <property type="protein sequence ID" value="GFT74613.1"/>
    <property type="molecule type" value="Genomic_DNA"/>
</dbReference>
<comment type="caution">
    <text evidence="1">The sequence shown here is derived from an EMBL/GenBank/DDBJ whole genome shotgun (WGS) entry which is preliminary data.</text>
</comment>
<dbReference type="Proteomes" id="UP000887013">
    <property type="component" value="Unassembled WGS sequence"/>
</dbReference>
<dbReference type="AlphaFoldDB" id="A0A8X6PJN2"/>
<evidence type="ECO:0000313" key="1">
    <source>
        <dbReference type="EMBL" id="GFT74613.1"/>
    </source>
</evidence>
<keyword evidence="2" id="KW-1185">Reference proteome</keyword>
<accession>A0A8X6PJN2</accession>